<feature type="modified residue" description="4-aspartylphosphate" evidence="2">
    <location>
        <position position="41"/>
    </location>
</feature>
<gene>
    <name evidence="4" type="ORF">SK803_41495</name>
</gene>
<dbReference type="SUPFAM" id="SSF46894">
    <property type="entry name" value="C-terminal effector domain of the bipartite response regulators"/>
    <property type="match status" value="1"/>
</dbReference>
<reference evidence="4 5" key="1">
    <citation type="submission" date="2023-11" db="EMBL/GenBank/DDBJ databases">
        <title>Lentzea sokolovensis, sp. nov., Lentzea kristufkii, sp. nov., and Lentzea miocenensis, sp. nov., rare actinobacteria from Sokolov Coal Basin, Miocene lacustrine sediment, Czech Republic.</title>
        <authorList>
            <person name="Lara A."/>
            <person name="Kotroba L."/>
            <person name="Nouioui I."/>
            <person name="Neumann-Schaal M."/>
            <person name="Mast Y."/>
            <person name="Chronakova A."/>
        </authorList>
    </citation>
    <scope>NUCLEOTIDE SEQUENCE [LARGE SCALE GENOMIC DNA]</scope>
    <source>
        <strain evidence="4 5">BCCO 10_0856</strain>
    </source>
</reference>
<evidence type="ECO:0000256" key="2">
    <source>
        <dbReference type="PROSITE-ProRule" id="PRU00169"/>
    </source>
</evidence>
<evidence type="ECO:0000259" key="3">
    <source>
        <dbReference type="PROSITE" id="PS50110"/>
    </source>
</evidence>
<evidence type="ECO:0000313" key="4">
    <source>
        <dbReference type="EMBL" id="MDX8036709.1"/>
    </source>
</evidence>
<dbReference type="EMBL" id="JAXAVW010000048">
    <property type="protein sequence ID" value="MDX8036709.1"/>
    <property type="molecule type" value="Genomic_DNA"/>
</dbReference>
<dbReference type="PANTHER" id="PTHR43214">
    <property type="entry name" value="TWO-COMPONENT RESPONSE REGULATOR"/>
    <property type="match status" value="1"/>
</dbReference>
<keyword evidence="2" id="KW-0597">Phosphoprotein</keyword>
<comment type="caution">
    <text evidence="4">The sequence shown here is derived from an EMBL/GenBank/DDBJ whole genome shotgun (WGS) entry which is preliminary data.</text>
</comment>
<feature type="domain" description="Response regulatory" evidence="3">
    <location>
        <begin position="1"/>
        <end position="104"/>
    </location>
</feature>
<evidence type="ECO:0000256" key="1">
    <source>
        <dbReference type="ARBA" id="ARBA00023125"/>
    </source>
</evidence>
<name>A0ABU4TET1_9PSEU</name>
<dbReference type="Gene3D" id="1.10.10.10">
    <property type="entry name" value="Winged helix-like DNA-binding domain superfamily/Winged helix DNA-binding domain"/>
    <property type="match status" value="1"/>
</dbReference>
<organism evidence="4 5">
    <name type="scientific">Lentzea miocenica</name>
    <dbReference type="NCBI Taxonomy" id="3095431"/>
    <lineage>
        <taxon>Bacteria</taxon>
        <taxon>Bacillati</taxon>
        <taxon>Actinomycetota</taxon>
        <taxon>Actinomycetes</taxon>
        <taxon>Pseudonocardiales</taxon>
        <taxon>Pseudonocardiaceae</taxon>
        <taxon>Lentzea</taxon>
    </lineage>
</organism>
<accession>A0ABU4TET1</accession>
<dbReference type="Gene3D" id="3.40.50.2300">
    <property type="match status" value="1"/>
</dbReference>
<keyword evidence="5" id="KW-1185">Reference proteome</keyword>
<evidence type="ECO:0000313" key="5">
    <source>
        <dbReference type="Proteomes" id="UP001285521"/>
    </source>
</evidence>
<dbReference type="RefSeq" id="WP_319971705.1">
    <property type="nucleotide sequence ID" value="NZ_JAXAVW010000048.1"/>
</dbReference>
<dbReference type="SUPFAM" id="SSF52172">
    <property type="entry name" value="CheY-like"/>
    <property type="match status" value="1"/>
</dbReference>
<keyword evidence="1" id="KW-0238">DNA-binding</keyword>
<dbReference type="InterPro" id="IPR036388">
    <property type="entry name" value="WH-like_DNA-bd_sf"/>
</dbReference>
<dbReference type="InterPro" id="IPR039420">
    <property type="entry name" value="WalR-like"/>
</dbReference>
<dbReference type="PROSITE" id="PS50110">
    <property type="entry name" value="RESPONSE_REGULATORY"/>
    <property type="match status" value="1"/>
</dbReference>
<sequence>MIEGVESWLTGDSRIQVVHTGDDVDKLTADDRLQPDVVLLDLSLHGRLDLDNVAKLADTGQRVVVYSQFTGHGLILRTLESGAREFVAKHEGREHLVKAVVAVAADQPYVGPVMAGALISDGGADRPKLSEQERIALLLWFQSSSKASVARKMQVSPHTVDMYIRRARQKYEKAGRSAYSKSELLARAIEDNLVAPEELNGDTP</sequence>
<protein>
    <submittedName>
        <fullName evidence="4">Sigma factor-like helix-turn-helix DNA-binding protein</fullName>
    </submittedName>
</protein>
<dbReference type="InterPro" id="IPR016032">
    <property type="entry name" value="Sig_transdc_resp-reg_C-effctor"/>
</dbReference>
<dbReference type="Proteomes" id="UP001285521">
    <property type="component" value="Unassembled WGS sequence"/>
</dbReference>
<dbReference type="InterPro" id="IPR011006">
    <property type="entry name" value="CheY-like_superfamily"/>
</dbReference>
<dbReference type="InterPro" id="IPR001789">
    <property type="entry name" value="Sig_transdc_resp-reg_receiver"/>
</dbReference>
<proteinExistence type="predicted"/>